<dbReference type="InterPro" id="IPR015510">
    <property type="entry name" value="PGRP"/>
</dbReference>
<gene>
    <name evidence="5" type="ORF">AB8O55_08750</name>
</gene>
<evidence type="ECO:0000256" key="1">
    <source>
        <dbReference type="ARBA" id="ARBA00007553"/>
    </source>
</evidence>
<keyword evidence="3" id="KW-0732">Signal</keyword>
<proteinExistence type="inferred from homology"/>
<protein>
    <submittedName>
        <fullName evidence="5">N-acetylmuramoyl-L-alanine amidase</fullName>
        <ecNumber evidence="5">3.5.1.28</ecNumber>
    </submittedName>
</protein>
<dbReference type="Proteomes" id="UP001564626">
    <property type="component" value="Unassembled WGS sequence"/>
</dbReference>
<evidence type="ECO:0000256" key="3">
    <source>
        <dbReference type="SAM" id="SignalP"/>
    </source>
</evidence>
<dbReference type="InterPro" id="IPR036505">
    <property type="entry name" value="Amidase/PGRP_sf"/>
</dbReference>
<comment type="similarity">
    <text evidence="1">Belongs to the N-acetylmuramoyl-L-alanine amidase 2 family.</text>
</comment>
<evidence type="ECO:0000313" key="6">
    <source>
        <dbReference type="Proteomes" id="UP001564626"/>
    </source>
</evidence>
<keyword evidence="5" id="KW-0378">Hydrolase</keyword>
<dbReference type="Pfam" id="PF01510">
    <property type="entry name" value="Amidase_2"/>
    <property type="match status" value="1"/>
</dbReference>
<feature type="signal peptide" evidence="3">
    <location>
        <begin position="1"/>
        <end position="23"/>
    </location>
</feature>
<feature type="region of interest" description="Disordered" evidence="2">
    <location>
        <begin position="342"/>
        <end position="370"/>
    </location>
</feature>
<name>A0ABV4CEF1_9PSEU</name>
<dbReference type="Gene3D" id="3.40.80.10">
    <property type="entry name" value="Peptidoglycan recognition protein-like"/>
    <property type="match status" value="1"/>
</dbReference>
<dbReference type="GO" id="GO:0008745">
    <property type="term" value="F:N-acetylmuramoyl-L-alanine amidase activity"/>
    <property type="evidence" value="ECO:0007669"/>
    <property type="project" value="UniProtKB-EC"/>
</dbReference>
<dbReference type="InterPro" id="IPR002502">
    <property type="entry name" value="Amidase_domain"/>
</dbReference>
<accession>A0ABV4CEF1</accession>
<keyword evidence="6" id="KW-1185">Reference proteome</keyword>
<reference evidence="5 6" key="1">
    <citation type="submission" date="2024-08" db="EMBL/GenBank/DDBJ databases">
        <title>Genome mining of Saccharopolyspora cebuensis PGLac3 from Nigerian medicinal plant.</title>
        <authorList>
            <person name="Ezeobiora C.E."/>
            <person name="Igbokwe N.H."/>
            <person name="Amin D.H."/>
            <person name="Mendie U.E."/>
        </authorList>
    </citation>
    <scope>NUCLEOTIDE SEQUENCE [LARGE SCALE GENOMIC DNA]</scope>
    <source>
        <strain evidence="5 6">PGLac3</strain>
    </source>
</reference>
<dbReference type="PANTHER" id="PTHR11022">
    <property type="entry name" value="PEPTIDOGLYCAN RECOGNITION PROTEIN"/>
    <property type="match status" value="1"/>
</dbReference>
<dbReference type="RefSeq" id="WP_345359759.1">
    <property type="nucleotide sequence ID" value="NZ_BAABII010000004.1"/>
</dbReference>
<dbReference type="SMART" id="SM00701">
    <property type="entry name" value="PGRP"/>
    <property type="match status" value="1"/>
</dbReference>
<evidence type="ECO:0000256" key="2">
    <source>
        <dbReference type="SAM" id="MobiDB-lite"/>
    </source>
</evidence>
<organism evidence="5 6">
    <name type="scientific">Saccharopolyspora cebuensis</name>
    <dbReference type="NCBI Taxonomy" id="418759"/>
    <lineage>
        <taxon>Bacteria</taxon>
        <taxon>Bacillati</taxon>
        <taxon>Actinomycetota</taxon>
        <taxon>Actinomycetes</taxon>
        <taxon>Pseudonocardiales</taxon>
        <taxon>Pseudonocardiaceae</taxon>
        <taxon>Saccharopolyspora</taxon>
    </lineage>
</organism>
<sequence length="370" mass="38716">MRRRLVLPLVLLATAALAPGALAPGALAPAATAVEPGPRVERVALGEVPTARDATREVRTDRPFSMLGVRWSGAAPDEVAVRSRTDRGWRPWTPLEPATDRASEPLWTGDARTAQVRATRDGRDVTAELQLIALDPGPAPAARQAPAAGPGGRPPVVERAGWGADEKQTTWAGQATTTRAVAVHHTAGSNDYRCADSASVVRGLFHYHAVELGWGDIGYHALVDKCGTVFEGRRGGLDGDVIGGHALGFNHETFGVAMLGNLEQARPSPEMLDGVARISGWKLDRAGVPADGTVVLTGQGGSLHAAGARVTLPTIFGHRDVGRTLCPGRFGYAALGDIRARAAAAQHPPAQDPPAEEPPAEEDDAAQQAL</sequence>
<dbReference type="PANTHER" id="PTHR11022:SF41">
    <property type="entry name" value="PEPTIDOGLYCAN-RECOGNITION PROTEIN LC-RELATED"/>
    <property type="match status" value="1"/>
</dbReference>
<dbReference type="CDD" id="cd06583">
    <property type="entry name" value="PGRP"/>
    <property type="match status" value="1"/>
</dbReference>
<feature type="compositionally biased region" description="Acidic residues" evidence="2">
    <location>
        <begin position="354"/>
        <end position="370"/>
    </location>
</feature>
<comment type="caution">
    <text evidence="5">The sequence shown here is derived from an EMBL/GenBank/DDBJ whole genome shotgun (WGS) entry which is preliminary data.</text>
</comment>
<feature type="domain" description="Peptidoglycan recognition protein family" evidence="4">
    <location>
        <begin position="154"/>
        <end position="301"/>
    </location>
</feature>
<evidence type="ECO:0000259" key="4">
    <source>
        <dbReference type="SMART" id="SM00701"/>
    </source>
</evidence>
<dbReference type="InterPro" id="IPR006619">
    <property type="entry name" value="PGRP_domain_met/bac"/>
</dbReference>
<evidence type="ECO:0000313" key="5">
    <source>
        <dbReference type="EMBL" id="MEY8039484.1"/>
    </source>
</evidence>
<dbReference type="EMBL" id="JBGEHV010000012">
    <property type="protein sequence ID" value="MEY8039484.1"/>
    <property type="molecule type" value="Genomic_DNA"/>
</dbReference>
<feature type="chain" id="PRO_5046869261" evidence="3">
    <location>
        <begin position="24"/>
        <end position="370"/>
    </location>
</feature>
<dbReference type="EC" id="3.5.1.28" evidence="5"/>
<dbReference type="SUPFAM" id="SSF55846">
    <property type="entry name" value="N-acetylmuramoyl-L-alanine amidase-like"/>
    <property type="match status" value="1"/>
</dbReference>